<dbReference type="Pfam" id="PF06580">
    <property type="entry name" value="His_kinase"/>
    <property type="match status" value="1"/>
</dbReference>
<evidence type="ECO:0000256" key="1">
    <source>
        <dbReference type="ARBA" id="ARBA00000085"/>
    </source>
</evidence>
<evidence type="ECO:0000259" key="6">
    <source>
        <dbReference type="PROSITE" id="PS50109"/>
    </source>
</evidence>
<dbReference type="PANTHER" id="PTHR34220">
    <property type="entry name" value="SENSOR HISTIDINE KINASE YPDA"/>
    <property type="match status" value="1"/>
</dbReference>
<dbReference type="RefSeq" id="WP_154433454.1">
    <property type="nucleotide sequence ID" value="NZ_VUNC01000001.1"/>
</dbReference>
<keyword evidence="8" id="KW-1185">Reference proteome</keyword>
<dbReference type="InterPro" id="IPR010559">
    <property type="entry name" value="Sig_transdc_His_kin_internal"/>
</dbReference>
<name>A0A6N7X852_9ACTN</name>
<organism evidence="7 8">
    <name type="scientific">Olsenella porci</name>
    <dbReference type="NCBI Taxonomy" id="2652279"/>
    <lineage>
        <taxon>Bacteria</taxon>
        <taxon>Bacillati</taxon>
        <taxon>Actinomycetota</taxon>
        <taxon>Coriobacteriia</taxon>
        <taxon>Coriobacteriales</taxon>
        <taxon>Atopobiaceae</taxon>
        <taxon>Olsenella</taxon>
    </lineage>
</organism>
<gene>
    <name evidence="7" type="ORF">FYJ68_00970</name>
</gene>
<dbReference type="InterPro" id="IPR005467">
    <property type="entry name" value="His_kinase_dom"/>
</dbReference>
<dbReference type="AlphaFoldDB" id="A0A6N7X852"/>
<keyword evidence="3 7" id="KW-0418">Kinase</keyword>
<dbReference type="InterPro" id="IPR050640">
    <property type="entry name" value="Bact_2-comp_sensor_kinase"/>
</dbReference>
<dbReference type="EC" id="2.7.13.3" evidence="2"/>
<dbReference type="Gene3D" id="3.30.565.10">
    <property type="entry name" value="Histidine kinase-like ATPase, C-terminal domain"/>
    <property type="match status" value="1"/>
</dbReference>
<sequence length="456" mass="48826">MVSQTYSRRGVVLRAAVAVGAVLLLSLVGLLASANSGPVRGGIVIALAAGALLALVIVLVSARMLEPEDLRSRATERTLRVASGTLKYMSEGLTEEDCKAVCQLLLPETAASAIAITDLTKLLAYVGVEMQGPAVGTPNSVPTMQVIQSGRMQTFSNMDVQEDPRVAEEGTRGDLDPVPYPMGIIAPLTVRDHVVGTIKLYYARGSEVDRTQLAIARGLAELLSTQLSAYELDRQAELTARAEVKALQAQINPHFLFNTLNTIASLTRTDPAKARDLLREFAVFYRKTLQSSQQTIPLSEELAQTRRYLKIEKARFGEDRIIETENVETGCDDVLVPGFIVQPIVENAVRHAMRDDGPLHIDVQAVVDGGDIMIAVADDGLGMDESVAERLLSGSSQESSDSSKGTGIALKNVAERLERFYGAGSGVEIMSKVGEGTCVTLRLVGAAPASQQHAEA</sequence>
<proteinExistence type="predicted"/>
<reference evidence="7 8" key="1">
    <citation type="submission" date="2019-08" db="EMBL/GenBank/DDBJ databases">
        <title>In-depth cultivation of the pig gut microbiome towards novel bacterial diversity and tailored functional studies.</title>
        <authorList>
            <person name="Wylensek D."/>
            <person name="Hitch T.C.A."/>
            <person name="Clavel T."/>
        </authorList>
    </citation>
    <scope>NUCLEOTIDE SEQUENCE [LARGE SCALE GENOMIC DNA]</scope>
    <source>
        <strain evidence="7 8">CA-Schmier-601-WT-1</strain>
    </source>
</reference>
<dbReference type="PANTHER" id="PTHR34220:SF7">
    <property type="entry name" value="SENSOR HISTIDINE KINASE YPDA"/>
    <property type="match status" value="1"/>
</dbReference>
<keyword evidence="5" id="KW-1133">Transmembrane helix</keyword>
<feature type="transmembrane region" description="Helical" evidence="5">
    <location>
        <begin position="43"/>
        <end position="65"/>
    </location>
</feature>
<dbReference type="Gene3D" id="3.30.450.40">
    <property type="match status" value="1"/>
</dbReference>
<keyword evidence="5" id="KW-0472">Membrane</keyword>
<accession>A0A6N7X852</accession>
<evidence type="ECO:0000256" key="4">
    <source>
        <dbReference type="ARBA" id="ARBA00023012"/>
    </source>
</evidence>
<dbReference type="SUPFAM" id="SSF55874">
    <property type="entry name" value="ATPase domain of HSP90 chaperone/DNA topoisomerase II/histidine kinase"/>
    <property type="match status" value="1"/>
</dbReference>
<evidence type="ECO:0000256" key="5">
    <source>
        <dbReference type="SAM" id="Phobius"/>
    </source>
</evidence>
<dbReference type="Proteomes" id="UP000469325">
    <property type="component" value="Unassembled WGS sequence"/>
</dbReference>
<dbReference type="InterPro" id="IPR029016">
    <property type="entry name" value="GAF-like_dom_sf"/>
</dbReference>
<evidence type="ECO:0000313" key="7">
    <source>
        <dbReference type="EMBL" id="MST71692.1"/>
    </source>
</evidence>
<evidence type="ECO:0000256" key="2">
    <source>
        <dbReference type="ARBA" id="ARBA00012438"/>
    </source>
</evidence>
<keyword evidence="5" id="KW-0812">Transmembrane</keyword>
<protein>
    <recommendedName>
        <fullName evidence="2">histidine kinase</fullName>
        <ecNumber evidence="2">2.7.13.3</ecNumber>
    </recommendedName>
</protein>
<keyword evidence="4" id="KW-0902">Two-component regulatory system</keyword>
<keyword evidence="3 7" id="KW-0808">Transferase</keyword>
<dbReference type="PRINTS" id="PR00344">
    <property type="entry name" value="BCTRLSENSOR"/>
</dbReference>
<dbReference type="EMBL" id="VUNC01000001">
    <property type="protein sequence ID" value="MST71692.1"/>
    <property type="molecule type" value="Genomic_DNA"/>
</dbReference>
<comment type="catalytic activity">
    <reaction evidence="1">
        <text>ATP + protein L-histidine = ADP + protein N-phospho-L-histidine.</text>
        <dbReference type="EC" id="2.7.13.3"/>
    </reaction>
</comment>
<dbReference type="InterPro" id="IPR036890">
    <property type="entry name" value="HATPase_C_sf"/>
</dbReference>
<evidence type="ECO:0000313" key="8">
    <source>
        <dbReference type="Proteomes" id="UP000469325"/>
    </source>
</evidence>
<feature type="domain" description="Histidine kinase" evidence="6">
    <location>
        <begin position="340"/>
        <end position="447"/>
    </location>
</feature>
<comment type="caution">
    <text evidence="7">The sequence shown here is derived from an EMBL/GenBank/DDBJ whole genome shotgun (WGS) entry which is preliminary data.</text>
</comment>
<dbReference type="Pfam" id="PF02518">
    <property type="entry name" value="HATPase_c"/>
    <property type="match status" value="1"/>
</dbReference>
<evidence type="ECO:0000256" key="3">
    <source>
        <dbReference type="ARBA" id="ARBA00022777"/>
    </source>
</evidence>
<feature type="transmembrane region" description="Helical" evidence="5">
    <location>
        <begin position="12"/>
        <end position="31"/>
    </location>
</feature>
<dbReference type="SMART" id="SM00387">
    <property type="entry name" value="HATPase_c"/>
    <property type="match status" value="1"/>
</dbReference>
<dbReference type="InterPro" id="IPR004358">
    <property type="entry name" value="Sig_transdc_His_kin-like_C"/>
</dbReference>
<dbReference type="PROSITE" id="PS50109">
    <property type="entry name" value="HIS_KIN"/>
    <property type="match status" value="1"/>
</dbReference>
<dbReference type="InterPro" id="IPR003594">
    <property type="entry name" value="HATPase_dom"/>
</dbReference>
<dbReference type="GO" id="GO:0016020">
    <property type="term" value="C:membrane"/>
    <property type="evidence" value="ECO:0007669"/>
    <property type="project" value="InterPro"/>
</dbReference>
<dbReference type="GO" id="GO:0000155">
    <property type="term" value="F:phosphorelay sensor kinase activity"/>
    <property type="evidence" value="ECO:0007669"/>
    <property type="project" value="InterPro"/>
</dbReference>